<sequence length="166" mass="19118">MSYPALFTKHITEAFDTVDIDLFADAKTAQAPIYCSLEPNAPLHDAFEQSWKQDRKYLYGNIPFHSKTTWRESLLKLERKNELITMIFPVIPGQRNYKQILLQLNSHVEIIRTNEHTFLQNDTNVTGPLSKWRYICLARVGNTKYSILPTDDLMSAEADVVAHPHA</sequence>
<organism evidence="1 2">
    <name type="scientific">Sphaeroforma arctica JP610</name>
    <dbReference type="NCBI Taxonomy" id="667725"/>
    <lineage>
        <taxon>Eukaryota</taxon>
        <taxon>Ichthyosporea</taxon>
        <taxon>Ichthyophonida</taxon>
        <taxon>Sphaeroforma</taxon>
    </lineage>
</organism>
<evidence type="ECO:0000313" key="1">
    <source>
        <dbReference type="EMBL" id="KNC85569.1"/>
    </source>
</evidence>
<accession>A0A0L0G9J9</accession>
<proteinExistence type="predicted"/>
<name>A0A0L0G9J9_9EUKA</name>
<reference evidence="1 2" key="1">
    <citation type="submission" date="2011-02" db="EMBL/GenBank/DDBJ databases">
        <title>The Genome Sequence of Sphaeroforma arctica JP610.</title>
        <authorList>
            <consortium name="The Broad Institute Genome Sequencing Platform"/>
            <person name="Russ C."/>
            <person name="Cuomo C."/>
            <person name="Young S.K."/>
            <person name="Zeng Q."/>
            <person name="Gargeya S."/>
            <person name="Alvarado L."/>
            <person name="Berlin A."/>
            <person name="Chapman S.B."/>
            <person name="Chen Z."/>
            <person name="Freedman E."/>
            <person name="Gellesch M."/>
            <person name="Goldberg J."/>
            <person name="Griggs A."/>
            <person name="Gujja S."/>
            <person name="Heilman E."/>
            <person name="Heiman D."/>
            <person name="Howarth C."/>
            <person name="Mehta T."/>
            <person name="Neiman D."/>
            <person name="Pearson M."/>
            <person name="Roberts A."/>
            <person name="Saif S."/>
            <person name="Shea T."/>
            <person name="Shenoy N."/>
            <person name="Sisk P."/>
            <person name="Stolte C."/>
            <person name="Sykes S."/>
            <person name="White J."/>
            <person name="Yandava C."/>
            <person name="Burger G."/>
            <person name="Gray M.W."/>
            <person name="Holland P.W.H."/>
            <person name="King N."/>
            <person name="Lang F.B.F."/>
            <person name="Roger A.J."/>
            <person name="Ruiz-Trillo I."/>
            <person name="Haas B."/>
            <person name="Nusbaum C."/>
            <person name="Birren B."/>
        </authorList>
    </citation>
    <scope>NUCLEOTIDE SEQUENCE [LARGE SCALE GENOMIC DNA]</scope>
    <source>
        <strain evidence="1 2">JP610</strain>
    </source>
</reference>
<dbReference type="GeneID" id="25902762"/>
<keyword evidence="2" id="KW-1185">Reference proteome</keyword>
<dbReference type="Proteomes" id="UP000054560">
    <property type="component" value="Unassembled WGS sequence"/>
</dbReference>
<dbReference type="AlphaFoldDB" id="A0A0L0G9J9"/>
<dbReference type="EMBL" id="KQ241695">
    <property type="protein sequence ID" value="KNC85569.1"/>
    <property type="molecule type" value="Genomic_DNA"/>
</dbReference>
<dbReference type="RefSeq" id="XP_014159471.1">
    <property type="nucleotide sequence ID" value="XM_014303996.1"/>
</dbReference>
<evidence type="ECO:0000313" key="2">
    <source>
        <dbReference type="Proteomes" id="UP000054560"/>
    </source>
</evidence>
<gene>
    <name evidence="1" type="ORF">SARC_02258</name>
</gene>
<protein>
    <submittedName>
        <fullName evidence="1">Uncharacterized protein</fullName>
    </submittedName>
</protein>